<dbReference type="SUPFAM" id="SSF46938">
    <property type="entry name" value="CRAL/TRIO N-terminal domain"/>
    <property type="match status" value="1"/>
</dbReference>
<dbReference type="AlphaFoldDB" id="A0AAV2TWP4"/>
<organism evidence="3 4">
    <name type="scientific">Calicophoron daubneyi</name>
    <name type="common">Rumen fluke</name>
    <name type="synonym">Paramphistomum daubneyi</name>
    <dbReference type="NCBI Taxonomy" id="300641"/>
    <lineage>
        <taxon>Eukaryota</taxon>
        <taxon>Metazoa</taxon>
        <taxon>Spiralia</taxon>
        <taxon>Lophotrochozoa</taxon>
        <taxon>Platyhelminthes</taxon>
        <taxon>Trematoda</taxon>
        <taxon>Digenea</taxon>
        <taxon>Plagiorchiida</taxon>
        <taxon>Pronocephalata</taxon>
        <taxon>Paramphistomoidea</taxon>
        <taxon>Paramphistomidae</taxon>
        <taxon>Calicophoron</taxon>
    </lineage>
</organism>
<evidence type="ECO:0000313" key="4">
    <source>
        <dbReference type="Proteomes" id="UP001497525"/>
    </source>
</evidence>
<name>A0AAV2TWP4_CALDB</name>
<dbReference type="CDD" id="cd00170">
    <property type="entry name" value="SEC14"/>
    <property type="match status" value="1"/>
</dbReference>
<evidence type="ECO:0000313" key="3">
    <source>
        <dbReference type="EMBL" id="CAL5139807.1"/>
    </source>
</evidence>
<proteinExistence type="predicted"/>
<feature type="domain" description="CRAL-TRIO" evidence="2">
    <location>
        <begin position="93"/>
        <end position="260"/>
    </location>
</feature>
<dbReference type="PROSITE" id="PS50191">
    <property type="entry name" value="CRAL_TRIO"/>
    <property type="match status" value="1"/>
</dbReference>
<gene>
    <name evidence="3" type="ORF">CDAUBV1_LOCUS15001</name>
</gene>
<protein>
    <recommendedName>
        <fullName evidence="2">CRAL-TRIO domain-containing protein</fullName>
    </recommendedName>
</protein>
<dbReference type="InterPro" id="IPR001251">
    <property type="entry name" value="CRAL-TRIO_dom"/>
</dbReference>
<evidence type="ECO:0000259" key="2">
    <source>
        <dbReference type="PROSITE" id="PS50191"/>
    </source>
</evidence>
<dbReference type="Gene3D" id="1.10.8.20">
    <property type="entry name" value="N-terminal domain of phosphatidylinositol transfer protein sec14p"/>
    <property type="match status" value="1"/>
</dbReference>
<evidence type="ECO:0000256" key="1">
    <source>
        <dbReference type="SAM" id="MobiDB-lite"/>
    </source>
</evidence>
<sequence length="322" mass="37543">MQTDKLPESVKQKAKEELHENAEHNEAHIESFRRWIESLPHISYPCEPRLLLPFLRYAKFIHSKAQARFDNFCTVRGSFQQGEPSWFHYPPLNDPLLDEYLKSGIMFELGRTEDNVTMFMIRVAGWDPNKLDRPTLRRFIFMDLDRLTLDPIGQIAGCGFFCDMAGVTARHVLLRTSAEEMRTETRAWQEAYPLRLKHLIYYNEPIVMDTLMDLVENVTSDKIRDRILHIRGKLDKAFDKIPGLKAIIPFEYGGMNECVESLIKYNEKKFHEFYSNPPPWRTISVDELKRPDTARNYMKACADVDLKAFGTEGTYVQLDPGD</sequence>
<accession>A0AAV2TWP4</accession>
<dbReference type="Proteomes" id="UP001497525">
    <property type="component" value="Unassembled WGS sequence"/>
</dbReference>
<dbReference type="SUPFAM" id="SSF52087">
    <property type="entry name" value="CRAL/TRIO domain"/>
    <property type="match status" value="1"/>
</dbReference>
<dbReference type="GO" id="GO:0016020">
    <property type="term" value="C:membrane"/>
    <property type="evidence" value="ECO:0007669"/>
    <property type="project" value="TreeGrafter"/>
</dbReference>
<dbReference type="PANTHER" id="PTHR10174">
    <property type="entry name" value="ALPHA-TOCOPHEROL TRANSFER PROTEIN-RELATED"/>
    <property type="match status" value="1"/>
</dbReference>
<dbReference type="GO" id="GO:1902936">
    <property type="term" value="F:phosphatidylinositol bisphosphate binding"/>
    <property type="evidence" value="ECO:0007669"/>
    <property type="project" value="TreeGrafter"/>
</dbReference>
<reference evidence="3" key="1">
    <citation type="submission" date="2024-06" db="EMBL/GenBank/DDBJ databases">
        <authorList>
            <person name="Liu X."/>
            <person name="Lenzi L."/>
            <person name="Haldenby T S."/>
            <person name="Uol C."/>
        </authorList>
    </citation>
    <scope>NUCLEOTIDE SEQUENCE</scope>
</reference>
<dbReference type="Gene3D" id="3.40.525.10">
    <property type="entry name" value="CRAL-TRIO lipid binding domain"/>
    <property type="match status" value="1"/>
</dbReference>
<dbReference type="InterPro" id="IPR036865">
    <property type="entry name" value="CRAL-TRIO_dom_sf"/>
</dbReference>
<dbReference type="Gene3D" id="1.20.5.1200">
    <property type="entry name" value="Alpha-tocopherol transfer"/>
    <property type="match status" value="1"/>
</dbReference>
<dbReference type="Pfam" id="PF00650">
    <property type="entry name" value="CRAL_TRIO"/>
    <property type="match status" value="1"/>
</dbReference>
<dbReference type="PANTHER" id="PTHR10174:SF130">
    <property type="entry name" value="ALPHA-TOCOPHEROL TRANSFER PROTEIN-LIKE"/>
    <property type="match status" value="1"/>
</dbReference>
<dbReference type="InterPro" id="IPR036273">
    <property type="entry name" value="CRAL/TRIO_N_dom_sf"/>
</dbReference>
<dbReference type="EMBL" id="CAXLJL010000645">
    <property type="protein sequence ID" value="CAL5139807.1"/>
    <property type="molecule type" value="Genomic_DNA"/>
</dbReference>
<comment type="caution">
    <text evidence="3">The sequence shown here is derived from an EMBL/GenBank/DDBJ whole genome shotgun (WGS) entry which is preliminary data.</text>
</comment>
<feature type="region of interest" description="Disordered" evidence="1">
    <location>
        <begin position="1"/>
        <end position="23"/>
    </location>
</feature>